<evidence type="ECO:0000259" key="6">
    <source>
        <dbReference type="Pfam" id="PF00561"/>
    </source>
</evidence>
<reference evidence="8" key="1">
    <citation type="journal article" date="2021" name="Int. J. Syst. Evol. Microbiol.">
        <title>Actinocatenispora comari sp. nov., an endophytic actinomycete isolated from aerial parts of Comarum salesowianum.</title>
        <authorList>
            <person name="Oyunbileg N."/>
            <person name="Iizaka Y."/>
            <person name="Hamada M."/>
            <person name="Davaapurev B.O."/>
            <person name="Fukumoto A."/>
            <person name="Tsetseg B."/>
            <person name="Kato F."/>
            <person name="Tamura T."/>
            <person name="Batkhuu J."/>
            <person name="Anzai Y."/>
        </authorList>
    </citation>
    <scope>NUCLEOTIDE SEQUENCE [LARGE SCALE GENOMIC DNA]</scope>
    <source>
        <strain evidence="8">NUM-2625</strain>
    </source>
</reference>
<sequence>MRTRLFAAGSLALTALAALVVGPAVASVPASAAPATIDWAPCPDRPDDPALRCGTVQVPVDWAKPDGPTIGVAVARRAADDPADDRGPLVINPGGPGGSGVDFAEGAQGYFSKSVLAHFDLIGFDPRGVGRSHPIRCPAELLAAAPEPATDTPAAYRQLRDYNGRLGADCRKHTGPLIDHVDTLSVVRDIDAIRSALGARQISYYGVSYGTLIGQQYAERYPQRLRAAVLDSNMDHSLGTAAFLATETATDEDSFDQFVAWNERTAASPLHGRDVAALYDRLMARADAGTLTDPDSGQPITGWELSAGAVSAFYGPDWAELATELVTLDGSPSAAPRAAGELADYPMPVFCSDYSLPVRSYRQFHGYLASMRAIAPHLRYSSIGWGAVTSCLGWPGRVSNPQHVLRAHPTTPLLVINARHDPATPYAWGVHDALMLGRHARFVTYDGWGHGTYGRSDCTTGYQDRYLLDRALPAPGASCAAVEPPAASARAVPARPAAPTRTVPGW</sequence>
<keyword evidence="8" id="KW-1185">Reference proteome</keyword>
<dbReference type="PANTHER" id="PTHR43248:SF29">
    <property type="entry name" value="TRIPEPTIDYL AMINOPEPTIDASE"/>
    <property type="match status" value="1"/>
</dbReference>
<evidence type="ECO:0000256" key="2">
    <source>
        <dbReference type="ARBA" id="ARBA00022729"/>
    </source>
</evidence>
<protein>
    <submittedName>
        <fullName evidence="7">Peptidase</fullName>
    </submittedName>
</protein>
<gene>
    <name evidence="7" type="ORF">NUM_20420</name>
</gene>
<feature type="signal peptide" evidence="5">
    <location>
        <begin position="1"/>
        <end position="26"/>
    </location>
</feature>
<feature type="chain" id="PRO_5035317751" evidence="5">
    <location>
        <begin position="27"/>
        <end position="506"/>
    </location>
</feature>
<evidence type="ECO:0000256" key="5">
    <source>
        <dbReference type="SAM" id="SignalP"/>
    </source>
</evidence>
<accession>A0A8J4A9J7</accession>
<keyword evidence="2 5" id="KW-0732">Signal</keyword>
<keyword evidence="3" id="KW-0378">Hydrolase</keyword>
<evidence type="ECO:0000256" key="1">
    <source>
        <dbReference type="ARBA" id="ARBA00010088"/>
    </source>
</evidence>
<dbReference type="InterPro" id="IPR029058">
    <property type="entry name" value="AB_hydrolase_fold"/>
</dbReference>
<dbReference type="AlphaFoldDB" id="A0A8J4A9J7"/>
<evidence type="ECO:0000313" key="7">
    <source>
        <dbReference type="EMBL" id="GIL26788.1"/>
    </source>
</evidence>
<feature type="region of interest" description="Disordered" evidence="4">
    <location>
        <begin position="486"/>
        <end position="506"/>
    </location>
</feature>
<dbReference type="EMBL" id="BOPO01000028">
    <property type="protein sequence ID" value="GIL26788.1"/>
    <property type="molecule type" value="Genomic_DNA"/>
</dbReference>
<comment type="similarity">
    <text evidence="1">Belongs to the peptidase S33 family.</text>
</comment>
<name>A0A8J4A9J7_9ACTN</name>
<dbReference type="Proteomes" id="UP000614996">
    <property type="component" value="Unassembled WGS sequence"/>
</dbReference>
<dbReference type="Pfam" id="PF00561">
    <property type="entry name" value="Abhydrolase_1"/>
    <property type="match status" value="1"/>
</dbReference>
<dbReference type="InterPro" id="IPR000073">
    <property type="entry name" value="AB_hydrolase_1"/>
</dbReference>
<dbReference type="GO" id="GO:0016787">
    <property type="term" value="F:hydrolase activity"/>
    <property type="evidence" value="ECO:0007669"/>
    <property type="project" value="UniProtKB-KW"/>
</dbReference>
<organism evidence="7 8">
    <name type="scientific">Actinocatenispora comari</name>
    <dbReference type="NCBI Taxonomy" id="2807577"/>
    <lineage>
        <taxon>Bacteria</taxon>
        <taxon>Bacillati</taxon>
        <taxon>Actinomycetota</taxon>
        <taxon>Actinomycetes</taxon>
        <taxon>Micromonosporales</taxon>
        <taxon>Micromonosporaceae</taxon>
        <taxon>Actinocatenispora</taxon>
    </lineage>
</organism>
<evidence type="ECO:0000256" key="3">
    <source>
        <dbReference type="ARBA" id="ARBA00022801"/>
    </source>
</evidence>
<dbReference type="PANTHER" id="PTHR43248">
    <property type="entry name" value="2-SUCCINYL-6-HYDROXY-2,4-CYCLOHEXADIENE-1-CARBOXYLATE SYNTHASE"/>
    <property type="match status" value="1"/>
</dbReference>
<feature type="domain" description="AB hydrolase-1" evidence="6">
    <location>
        <begin position="88"/>
        <end position="451"/>
    </location>
</feature>
<dbReference type="InterPro" id="IPR051601">
    <property type="entry name" value="Serine_prot/Carboxylest_S33"/>
</dbReference>
<evidence type="ECO:0000313" key="8">
    <source>
        <dbReference type="Proteomes" id="UP000614996"/>
    </source>
</evidence>
<proteinExistence type="inferred from homology"/>
<dbReference type="RefSeq" id="WP_207124548.1">
    <property type="nucleotide sequence ID" value="NZ_BOPO01000028.1"/>
</dbReference>
<dbReference type="Gene3D" id="3.40.50.1820">
    <property type="entry name" value="alpha/beta hydrolase"/>
    <property type="match status" value="1"/>
</dbReference>
<comment type="caution">
    <text evidence="7">The sequence shown here is derived from an EMBL/GenBank/DDBJ whole genome shotgun (WGS) entry which is preliminary data.</text>
</comment>
<evidence type="ECO:0000256" key="4">
    <source>
        <dbReference type="SAM" id="MobiDB-lite"/>
    </source>
</evidence>
<dbReference type="SUPFAM" id="SSF53474">
    <property type="entry name" value="alpha/beta-Hydrolases"/>
    <property type="match status" value="1"/>
</dbReference>